<keyword evidence="1" id="KW-0255">Endonuclease</keyword>
<proteinExistence type="predicted"/>
<dbReference type="RefSeq" id="WP_375522997.1">
    <property type="nucleotide sequence ID" value="NZ_JBHIRY010000055.1"/>
</dbReference>
<sequence>MARQTSGSEFETVNAEFLRETFLQLGHIRPGDLLI</sequence>
<organism evidence="1 2">
    <name type="scientific">Paenibacillus medicaginis</name>
    <dbReference type="NCBI Taxonomy" id="1470560"/>
    <lineage>
        <taxon>Bacteria</taxon>
        <taxon>Bacillati</taxon>
        <taxon>Bacillota</taxon>
        <taxon>Bacilli</taxon>
        <taxon>Bacillales</taxon>
        <taxon>Paenibacillaceae</taxon>
        <taxon>Paenibacillus</taxon>
    </lineage>
</organism>
<evidence type="ECO:0000313" key="1">
    <source>
        <dbReference type="EMBL" id="MFB5763996.1"/>
    </source>
</evidence>
<protein>
    <submittedName>
        <fullName evidence="1">NgoMIV family type II restriction endonuclease</fullName>
    </submittedName>
</protein>
<accession>A0ABV5C942</accession>
<comment type="caution">
    <text evidence="1">The sequence shown here is derived from an EMBL/GenBank/DDBJ whole genome shotgun (WGS) entry which is preliminary data.</text>
</comment>
<dbReference type="InterPro" id="IPR015105">
    <property type="entry name" value="NgoMIV"/>
</dbReference>
<evidence type="ECO:0000313" key="2">
    <source>
        <dbReference type="Proteomes" id="UP001580430"/>
    </source>
</evidence>
<dbReference type="Pfam" id="PF09015">
    <property type="entry name" value="NgoMIV_restric"/>
    <property type="match status" value="1"/>
</dbReference>
<dbReference type="GO" id="GO:0004519">
    <property type="term" value="F:endonuclease activity"/>
    <property type="evidence" value="ECO:0007669"/>
    <property type="project" value="UniProtKB-KW"/>
</dbReference>
<reference evidence="1 2" key="1">
    <citation type="submission" date="2024-09" db="EMBL/GenBank/DDBJ databases">
        <title>Paenibacillus zeirhizospherea sp. nov., isolated from surface of the maize (Zea mays) roots in a horticulture field, Hungary.</title>
        <authorList>
            <person name="Marton D."/>
            <person name="Farkas M."/>
            <person name="Bedics A."/>
            <person name="Toth E."/>
            <person name="Tancsics A."/>
            <person name="Boka K."/>
            <person name="Marati G."/>
            <person name="Kriszt B."/>
            <person name="Cserhati M."/>
        </authorList>
    </citation>
    <scope>NUCLEOTIDE SEQUENCE [LARGE SCALE GENOMIC DNA]</scope>
    <source>
        <strain evidence="1 2">JCM 18446</strain>
    </source>
</reference>
<dbReference type="EMBL" id="JBHIRY010000055">
    <property type="protein sequence ID" value="MFB5763996.1"/>
    <property type="molecule type" value="Genomic_DNA"/>
</dbReference>
<gene>
    <name evidence="1" type="ORF">ACE5LO_26920</name>
</gene>
<name>A0ABV5C942_9BACL</name>
<dbReference type="Proteomes" id="UP001580430">
    <property type="component" value="Unassembled WGS sequence"/>
</dbReference>
<dbReference type="InterPro" id="IPR011335">
    <property type="entry name" value="Restrct_endonuc-II-like"/>
</dbReference>
<keyword evidence="1" id="KW-0378">Hydrolase</keyword>
<dbReference type="SUPFAM" id="SSF52980">
    <property type="entry name" value="Restriction endonuclease-like"/>
    <property type="match status" value="1"/>
</dbReference>
<keyword evidence="2" id="KW-1185">Reference proteome</keyword>
<keyword evidence="1" id="KW-0540">Nuclease</keyword>